<sequence length="466" mass="53598">MEAPAFSIISFSIRTRLVVIILQFASNMILPDHDADVFNPPLNSSSFTQMDSAVHWLLGGFRRWDAVYFTHIMHIFMTAPYSEVLYFFTLIYALIGLQAGAKYAASFLVGLGVFTRSNGLIGTAFVLHSIAKSFLASAHHLYILHQRYNHVTFIRKVTILALKTAQEMFVCILLCVAPFFLFQYFTFIKFCQSSDEIVEPSIAAYGRQRGYHLQEDEPSSWCNHPLPLSYSYIQRHHWGVGFLQYYTWRQVPNFVLALPIIFLSLRACYYFLNLDRKASMYLGLWDFRALSLRRALMLKKVDSFEYDEDESREATQNICLISGKNDDGKIEDLQVPLHLKQLPSVSDTVVFALHLFSLVIFGLLFVHIQVLTRLLCSSTPLLYWYCATLYTSLLRTRSHLNGGSAPRLSKLTSLGVTVLSKVHLDFLVNVLLTWPQLSRELKFIFTYFITYFIVGTIMFSNFLPWT</sequence>
<feature type="transmembrane region" description="Helical" evidence="11">
    <location>
        <begin position="125"/>
        <end position="144"/>
    </location>
</feature>
<feature type="transmembrane region" description="Helical" evidence="11">
    <location>
        <begin position="254"/>
        <end position="272"/>
    </location>
</feature>
<comment type="subcellular location">
    <subcellularLocation>
        <location evidence="1 11">Endoplasmic reticulum membrane</location>
        <topology evidence="1 11">Multi-pass membrane protein</topology>
    </subcellularLocation>
</comment>
<accession>A0AAE0Y0U8</accession>
<proteinExistence type="inferred from homology"/>
<feature type="transmembrane region" description="Helical" evidence="11">
    <location>
        <begin position="84"/>
        <end position="105"/>
    </location>
</feature>
<evidence type="ECO:0000256" key="1">
    <source>
        <dbReference type="ARBA" id="ARBA00004477"/>
    </source>
</evidence>
<comment type="caution">
    <text evidence="11">Lacks conserved residue(s) required for the propagation of feature annotation.</text>
</comment>
<feature type="transmembrane region" description="Helical" evidence="11">
    <location>
        <begin position="349"/>
        <end position="370"/>
    </location>
</feature>
<dbReference type="GO" id="GO:0004376">
    <property type="term" value="F:GPI mannosyltransferase activity"/>
    <property type="evidence" value="ECO:0007669"/>
    <property type="project" value="InterPro"/>
</dbReference>
<evidence type="ECO:0000256" key="4">
    <source>
        <dbReference type="ARBA" id="ARBA00022502"/>
    </source>
</evidence>
<evidence type="ECO:0000256" key="7">
    <source>
        <dbReference type="ARBA" id="ARBA00022692"/>
    </source>
</evidence>
<dbReference type="EC" id="2.4.1.-" evidence="11"/>
<feature type="transmembrane region" description="Helical" evidence="11">
    <location>
        <begin position="444"/>
        <end position="463"/>
    </location>
</feature>
<evidence type="ECO:0000256" key="11">
    <source>
        <dbReference type="RuleBase" id="RU363112"/>
    </source>
</evidence>
<gene>
    <name evidence="12" type="ORF">RRG08_051561</name>
</gene>
<evidence type="ECO:0000256" key="9">
    <source>
        <dbReference type="ARBA" id="ARBA00022989"/>
    </source>
</evidence>
<evidence type="ECO:0000256" key="2">
    <source>
        <dbReference type="ARBA" id="ARBA00004687"/>
    </source>
</evidence>
<evidence type="ECO:0000256" key="6">
    <source>
        <dbReference type="ARBA" id="ARBA00022679"/>
    </source>
</evidence>
<evidence type="ECO:0000256" key="5">
    <source>
        <dbReference type="ARBA" id="ARBA00022676"/>
    </source>
</evidence>
<reference evidence="12" key="1">
    <citation type="journal article" date="2023" name="G3 (Bethesda)">
        <title>A reference genome for the long-term kleptoplast-retaining sea slug Elysia crispata morphotype clarki.</title>
        <authorList>
            <person name="Eastman K.E."/>
            <person name="Pendleton A.L."/>
            <person name="Shaikh M.A."/>
            <person name="Suttiyut T."/>
            <person name="Ogas R."/>
            <person name="Tomko P."/>
            <person name="Gavelis G."/>
            <person name="Widhalm J.R."/>
            <person name="Wisecaver J.H."/>
        </authorList>
    </citation>
    <scope>NUCLEOTIDE SEQUENCE</scope>
    <source>
        <strain evidence="12">ECLA1</strain>
    </source>
</reference>
<dbReference type="GO" id="GO:0005789">
    <property type="term" value="C:endoplasmic reticulum membrane"/>
    <property type="evidence" value="ECO:0007669"/>
    <property type="project" value="UniProtKB-SubCell"/>
</dbReference>
<protein>
    <recommendedName>
        <fullName evidence="11">GPI mannosyltransferase 2</fullName>
        <ecNumber evidence="11">2.4.1.-</ecNumber>
    </recommendedName>
</protein>
<keyword evidence="5 11" id="KW-0328">Glycosyltransferase</keyword>
<comment type="caution">
    <text evidence="12">The sequence shown here is derived from an EMBL/GenBank/DDBJ whole genome shotgun (WGS) entry which is preliminary data.</text>
</comment>
<keyword evidence="9 11" id="KW-1133">Transmembrane helix</keyword>
<comment type="similarity">
    <text evidence="3 11">Belongs to the PIGV family.</text>
</comment>
<evidence type="ECO:0000313" key="12">
    <source>
        <dbReference type="EMBL" id="KAK3728913.1"/>
    </source>
</evidence>
<keyword evidence="10 11" id="KW-0472">Membrane</keyword>
<comment type="pathway">
    <text evidence="2 11">Glycolipid biosynthesis; glycosylphosphatidylinositol-anchor biosynthesis.</text>
</comment>
<dbReference type="PANTHER" id="PTHR12468">
    <property type="entry name" value="GPI MANNOSYLTRANSFERASE 2"/>
    <property type="match status" value="1"/>
</dbReference>
<dbReference type="AlphaFoldDB" id="A0AAE0Y0U8"/>
<keyword evidence="6 11" id="KW-0808">Transferase</keyword>
<keyword evidence="4 11" id="KW-0337">GPI-anchor biosynthesis</keyword>
<comment type="function">
    <text evidence="11">Mannosyltransferase involved in glycosylphosphatidylinositol-anchor biosynthesis.</text>
</comment>
<evidence type="ECO:0000256" key="10">
    <source>
        <dbReference type="ARBA" id="ARBA00023136"/>
    </source>
</evidence>
<dbReference type="GO" id="GO:0000009">
    <property type="term" value="F:alpha-1,6-mannosyltransferase activity"/>
    <property type="evidence" value="ECO:0007669"/>
    <property type="project" value="InterPro"/>
</dbReference>
<evidence type="ECO:0000313" key="13">
    <source>
        <dbReference type="Proteomes" id="UP001283361"/>
    </source>
</evidence>
<evidence type="ECO:0000256" key="8">
    <source>
        <dbReference type="ARBA" id="ARBA00022824"/>
    </source>
</evidence>
<keyword evidence="7 11" id="KW-0812">Transmembrane</keyword>
<dbReference type="EMBL" id="JAWDGP010007166">
    <property type="protein sequence ID" value="KAK3728913.1"/>
    <property type="molecule type" value="Genomic_DNA"/>
</dbReference>
<evidence type="ECO:0000256" key="3">
    <source>
        <dbReference type="ARBA" id="ARBA00008698"/>
    </source>
</evidence>
<dbReference type="Pfam" id="PF04188">
    <property type="entry name" value="Mannosyl_trans2"/>
    <property type="match status" value="2"/>
</dbReference>
<dbReference type="PANTHER" id="PTHR12468:SF2">
    <property type="entry name" value="GPI MANNOSYLTRANSFERASE 2"/>
    <property type="match status" value="1"/>
</dbReference>
<dbReference type="InterPro" id="IPR007315">
    <property type="entry name" value="PIG-V/Gpi18"/>
</dbReference>
<name>A0AAE0Y0U8_9GAST</name>
<keyword evidence="8 11" id="KW-0256">Endoplasmic reticulum</keyword>
<keyword evidence="13" id="KW-1185">Reference proteome</keyword>
<feature type="transmembrane region" description="Helical" evidence="11">
    <location>
        <begin position="165"/>
        <end position="185"/>
    </location>
</feature>
<dbReference type="GO" id="GO:0006506">
    <property type="term" value="P:GPI anchor biosynthetic process"/>
    <property type="evidence" value="ECO:0007669"/>
    <property type="project" value="UniProtKB-KW"/>
</dbReference>
<dbReference type="Proteomes" id="UP001283361">
    <property type="component" value="Unassembled WGS sequence"/>
</dbReference>
<organism evidence="12 13">
    <name type="scientific">Elysia crispata</name>
    <name type="common">lettuce slug</name>
    <dbReference type="NCBI Taxonomy" id="231223"/>
    <lineage>
        <taxon>Eukaryota</taxon>
        <taxon>Metazoa</taxon>
        <taxon>Spiralia</taxon>
        <taxon>Lophotrochozoa</taxon>
        <taxon>Mollusca</taxon>
        <taxon>Gastropoda</taxon>
        <taxon>Heterobranchia</taxon>
        <taxon>Euthyneura</taxon>
        <taxon>Panpulmonata</taxon>
        <taxon>Sacoglossa</taxon>
        <taxon>Placobranchoidea</taxon>
        <taxon>Plakobranchidae</taxon>
        <taxon>Elysia</taxon>
    </lineage>
</organism>
<dbReference type="GO" id="GO:0031501">
    <property type="term" value="C:mannosyltransferase complex"/>
    <property type="evidence" value="ECO:0007669"/>
    <property type="project" value="TreeGrafter"/>
</dbReference>